<reference evidence="1" key="1">
    <citation type="submission" date="2021-02" db="EMBL/GenBank/DDBJ databases">
        <authorList>
            <person name="Nieuwenhuis M."/>
            <person name="Van De Peppel L.J.J."/>
        </authorList>
    </citation>
    <scope>NUCLEOTIDE SEQUENCE</scope>
    <source>
        <strain evidence="1">D49</strain>
    </source>
</reference>
<reference evidence="1" key="2">
    <citation type="submission" date="2021-10" db="EMBL/GenBank/DDBJ databases">
        <title>Phylogenomics reveals ancestral predisposition of the termite-cultivated fungus Termitomyces towards a domesticated lifestyle.</title>
        <authorList>
            <person name="Auxier B."/>
            <person name="Grum-Grzhimaylo A."/>
            <person name="Cardenas M.E."/>
            <person name="Lodge J.D."/>
            <person name="Laessoe T."/>
            <person name="Pedersen O."/>
            <person name="Smith M.E."/>
            <person name="Kuyper T.W."/>
            <person name="Franco-Molano E.A."/>
            <person name="Baroni T.J."/>
            <person name="Aanen D.K."/>
        </authorList>
    </citation>
    <scope>NUCLEOTIDE SEQUENCE</scope>
    <source>
        <strain evidence="1">D49</strain>
    </source>
</reference>
<protein>
    <submittedName>
        <fullName evidence="1">Uncharacterized protein</fullName>
    </submittedName>
</protein>
<gene>
    <name evidence="1" type="ORF">H0H81_004940</name>
</gene>
<dbReference type="EMBL" id="JABCKI010005726">
    <property type="protein sequence ID" value="KAG5639279.1"/>
    <property type="molecule type" value="Genomic_DNA"/>
</dbReference>
<sequence length="78" mass="8890">MDFIPRYAQPFSLADAVKLDVAVITEEITRLQNSLKHLKETQAGLQEYIDSETPTEVDVEIAKALEENKIVMYAHRTI</sequence>
<accession>A0A9P7FVT9</accession>
<comment type="caution">
    <text evidence="1">The sequence shown here is derived from an EMBL/GenBank/DDBJ whole genome shotgun (WGS) entry which is preliminary data.</text>
</comment>
<dbReference type="OrthoDB" id="548474at2759"/>
<dbReference type="Proteomes" id="UP000717328">
    <property type="component" value="Unassembled WGS sequence"/>
</dbReference>
<keyword evidence="2" id="KW-1185">Reference proteome</keyword>
<dbReference type="AlphaFoldDB" id="A0A9P7FVT9"/>
<evidence type="ECO:0000313" key="1">
    <source>
        <dbReference type="EMBL" id="KAG5639279.1"/>
    </source>
</evidence>
<name>A0A9P7FVT9_9AGAR</name>
<evidence type="ECO:0000313" key="2">
    <source>
        <dbReference type="Proteomes" id="UP000717328"/>
    </source>
</evidence>
<proteinExistence type="predicted"/>
<organism evidence="1 2">
    <name type="scientific">Sphagnurus paluster</name>
    <dbReference type="NCBI Taxonomy" id="117069"/>
    <lineage>
        <taxon>Eukaryota</taxon>
        <taxon>Fungi</taxon>
        <taxon>Dikarya</taxon>
        <taxon>Basidiomycota</taxon>
        <taxon>Agaricomycotina</taxon>
        <taxon>Agaricomycetes</taxon>
        <taxon>Agaricomycetidae</taxon>
        <taxon>Agaricales</taxon>
        <taxon>Tricholomatineae</taxon>
        <taxon>Lyophyllaceae</taxon>
        <taxon>Sphagnurus</taxon>
    </lineage>
</organism>